<evidence type="ECO:0000256" key="1">
    <source>
        <dbReference type="SAM" id="Phobius"/>
    </source>
</evidence>
<proteinExistence type="predicted"/>
<dbReference type="KEGG" id="abri:DFR85_02095"/>
<reference evidence="2 3" key="1">
    <citation type="submission" date="2018-05" db="EMBL/GenBank/DDBJ databases">
        <title>Complete Genome Sequences of Extremely Thermoacidophilic, Metal-Mobilizing Type-Strain Members of the Archaeal Family Sulfolobaceae: Acidianus brierleyi DSM-1651T, Acidianus sulfidivorans DSM-18786T, Metallosphaera hakonensis DSM-7519T, and Metallosphaera prunae DSM-10039T.</title>
        <authorList>
            <person name="Counts J.A."/>
            <person name="Kelly R.M."/>
        </authorList>
    </citation>
    <scope>NUCLEOTIDE SEQUENCE [LARGE SCALE GENOMIC DNA]</scope>
    <source>
        <strain evidence="2 3">DSM 1651</strain>
    </source>
</reference>
<name>A0A2U9IC42_9CREN</name>
<dbReference type="GeneID" id="36830909"/>
<keyword evidence="1" id="KW-0472">Membrane</keyword>
<gene>
    <name evidence="2" type="ORF">DFR85_02095</name>
</gene>
<dbReference type="OrthoDB" id="34742at2157"/>
<accession>A0A2U9IC42</accession>
<protein>
    <submittedName>
        <fullName evidence="2">Uncharacterized protein</fullName>
    </submittedName>
</protein>
<keyword evidence="1" id="KW-0812">Transmembrane</keyword>
<dbReference type="RefSeq" id="WP_110269461.1">
    <property type="nucleotide sequence ID" value="NZ_CP029289.2"/>
</dbReference>
<sequence>MDKYYFALLGEAGAAGIAKAFYVRFKSEKLKESYIQEESHWKYFKKYRRSILEMPTYYTLFLVGIIISLFGFKITRKVIIRLETAAINFYIKNFSIQGDIEKILEDEKHHMEI</sequence>
<keyword evidence="1" id="KW-1133">Transmembrane helix</keyword>
<dbReference type="EMBL" id="CP029289">
    <property type="protein sequence ID" value="AWR93577.1"/>
    <property type="molecule type" value="Genomic_DNA"/>
</dbReference>
<evidence type="ECO:0000313" key="3">
    <source>
        <dbReference type="Proteomes" id="UP000248044"/>
    </source>
</evidence>
<dbReference type="Proteomes" id="UP000248044">
    <property type="component" value="Chromosome"/>
</dbReference>
<organism evidence="2 3">
    <name type="scientific">Acidianus brierleyi</name>
    <dbReference type="NCBI Taxonomy" id="41673"/>
    <lineage>
        <taxon>Archaea</taxon>
        <taxon>Thermoproteota</taxon>
        <taxon>Thermoprotei</taxon>
        <taxon>Sulfolobales</taxon>
        <taxon>Sulfolobaceae</taxon>
        <taxon>Acidianus</taxon>
    </lineage>
</organism>
<evidence type="ECO:0000313" key="2">
    <source>
        <dbReference type="EMBL" id="AWR93577.1"/>
    </source>
</evidence>
<keyword evidence="3" id="KW-1185">Reference proteome</keyword>
<dbReference type="AlphaFoldDB" id="A0A2U9IC42"/>
<feature type="transmembrane region" description="Helical" evidence="1">
    <location>
        <begin position="55"/>
        <end position="72"/>
    </location>
</feature>